<gene>
    <name evidence="4" type="ORF">SAMN05444417_1704</name>
</gene>
<evidence type="ECO:0000256" key="1">
    <source>
        <dbReference type="ARBA" id="ARBA00022729"/>
    </source>
</evidence>
<dbReference type="OrthoDB" id="9809144at2"/>
<dbReference type="Pfam" id="PF01551">
    <property type="entry name" value="Peptidase_M23"/>
    <property type="match status" value="1"/>
</dbReference>
<feature type="chain" id="PRO_5013155574" evidence="2">
    <location>
        <begin position="21"/>
        <end position="378"/>
    </location>
</feature>
<dbReference type="CDD" id="cd12797">
    <property type="entry name" value="M23_peptidase"/>
    <property type="match status" value="1"/>
</dbReference>
<accession>A0A1M6DZT1</accession>
<dbReference type="InterPro" id="IPR016047">
    <property type="entry name" value="M23ase_b-sheet_dom"/>
</dbReference>
<dbReference type="GO" id="GO:0004222">
    <property type="term" value="F:metalloendopeptidase activity"/>
    <property type="evidence" value="ECO:0007669"/>
    <property type="project" value="TreeGrafter"/>
</dbReference>
<reference evidence="4 5" key="1">
    <citation type="submission" date="2016-11" db="EMBL/GenBank/DDBJ databases">
        <authorList>
            <person name="Jaros S."/>
            <person name="Januszkiewicz K."/>
            <person name="Wedrychowicz H."/>
        </authorList>
    </citation>
    <scope>NUCLEOTIDE SEQUENCE [LARGE SCALE GENOMIC DNA]</scope>
    <source>
        <strain evidence="4 5">DSM 100565</strain>
    </source>
</reference>
<keyword evidence="4" id="KW-0378">Hydrolase</keyword>
<dbReference type="STRING" id="1447782.SAMN05444417_1704"/>
<evidence type="ECO:0000256" key="2">
    <source>
        <dbReference type="SAM" id="SignalP"/>
    </source>
</evidence>
<keyword evidence="5" id="KW-1185">Reference proteome</keyword>
<sequence>MRRAALLLSALLAAPAGVPAQVDTAAAARDAAEQLATAGERLADTGEGASERIAALSETVRAYEEGLEALREGLRRVAIRQQTLQDELDGRREDIAELLGTLQVMSRAPAPMLLLHPIGPLGTARGGLLAADVTPALQAEVAELTTALEEAAELRALQDSARRTLEEGLVGAQQARAELAEAASNREDLPRRFAEDPVKTALLIASTETLDAFASGLASVVDQELRNIIPDAAERKGTLRLPVQGSVLRGYGEADAAGTQRPGLVIAAAPRALVTSPAAATIRFQGPLLDYGNVVILEPAPDVLFVVAGLAEAFGQAGQVVPEGAPIGLMGGVTPSADAILSGAANGGGANRSETLYLEVREGQETVDPLDWFDRSAT</sequence>
<proteinExistence type="predicted"/>
<dbReference type="AlphaFoldDB" id="A0A1M6DZT1"/>
<name>A0A1M6DZT1_9RHOB</name>
<dbReference type="InterPro" id="IPR050570">
    <property type="entry name" value="Cell_wall_metabolism_enzyme"/>
</dbReference>
<dbReference type="PANTHER" id="PTHR21666:SF289">
    <property type="entry name" value="L-ALA--D-GLU ENDOPEPTIDASE"/>
    <property type="match status" value="1"/>
</dbReference>
<dbReference type="Proteomes" id="UP000184292">
    <property type="component" value="Unassembled WGS sequence"/>
</dbReference>
<keyword evidence="1 2" id="KW-0732">Signal</keyword>
<organism evidence="4 5">
    <name type="scientific">Wenxinia saemankumensis</name>
    <dbReference type="NCBI Taxonomy" id="1447782"/>
    <lineage>
        <taxon>Bacteria</taxon>
        <taxon>Pseudomonadati</taxon>
        <taxon>Pseudomonadota</taxon>
        <taxon>Alphaproteobacteria</taxon>
        <taxon>Rhodobacterales</taxon>
        <taxon>Roseobacteraceae</taxon>
        <taxon>Wenxinia</taxon>
    </lineage>
</organism>
<dbReference type="EMBL" id="FQYO01000003">
    <property type="protein sequence ID" value="SHI78630.1"/>
    <property type="molecule type" value="Genomic_DNA"/>
</dbReference>
<evidence type="ECO:0000259" key="3">
    <source>
        <dbReference type="Pfam" id="PF01551"/>
    </source>
</evidence>
<dbReference type="RefSeq" id="WP_073328358.1">
    <property type="nucleotide sequence ID" value="NZ_FQYO01000003.1"/>
</dbReference>
<dbReference type="InterPro" id="IPR011055">
    <property type="entry name" value="Dup_hybrid_motif"/>
</dbReference>
<evidence type="ECO:0000313" key="4">
    <source>
        <dbReference type="EMBL" id="SHI78630.1"/>
    </source>
</evidence>
<dbReference type="SUPFAM" id="SSF51261">
    <property type="entry name" value="Duplicated hybrid motif"/>
    <property type="match status" value="1"/>
</dbReference>
<feature type="domain" description="M23ase beta-sheet core" evidence="3">
    <location>
        <begin position="262"/>
        <end position="369"/>
    </location>
</feature>
<evidence type="ECO:0000313" key="5">
    <source>
        <dbReference type="Proteomes" id="UP000184292"/>
    </source>
</evidence>
<feature type="signal peptide" evidence="2">
    <location>
        <begin position="1"/>
        <end position="20"/>
    </location>
</feature>
<dbReference type="PANTHER" id="PTHR21666">
    <property type="entry name" value="PEPTIDASE-RELATED"/>
    <property type="match status" value="1"/>
</dbReference>
<protein>
    <submittedName>
        <fullName evidence="4">Septal ring factor EnvC, activator of murein hydrolases AmiA and AmiB</fullName>
    </submittedName>
</protein>
<dbReference type="Gene3D" id="2.70.70.10">
    <property type="entry name" value="Glucose Permease (Domain IIA)"/>
    <property type="match status" value="1"/>
</dbReference>